<organism evidence="2 3">
    <name type="scientific">Plasmodium gallinaceum</name>
    <dbReference type="NCBI Taxonomy" id="5849"/>
    <lineage>
        <taxon>Eukaryota</taxon>
        <taxon>Sar</taxon>
        <taxon>Alveolata</taxon>
        <taxon>Apicomplexa</taxon>
        <taxon>Aconoidasida</taxon>
        <taxon>Haemosporida</taxon>
        <taxon>Plasmodiidae</taxon>
        <taxon>Plasmodium</taxon>
        <taxon>Plasmodium (Haemamoeba)</taxon>
    </lineage>
</organism>
<evidence type="ECO:0000313" key="2">
    <source>
        <dbReference type="EMBL" id="CRG93182.1"/>
    </source>
</evidence>
<feature type="transmembrane region" description="Helical" evidence="1">
    <location>
        <begin position="1344"/>
        <end position="1363"/>
    </location>
</feature>
<keyword evidence="1" id="KW-1133">Transmembrane helix</keyword>
<evidence type="ECO:0000256" key="1">
    <source>
        <dbReference type="SAM" id="Phobius"/>
    </source>
</evidence>
<evidence type="ECO:0000313" key="3">
    <source>
        <dbReference type="Proteomes" id="UP000220797"/>
    </source>
</evidence>
<gene>
    <name evidence="2" type="ORF">PGAL8A_00088600</name>
</gene>
<comment type="caution">
    <text evidence="2">The sequence shown here is derived from an EMBL/GenBank/DDBJ whole genome shotgun (WGS) entry which is preliminary data.</text>
</comment>
<dbReference type="GeneID" id="39729410"/>
<dbReference type="EMBL" id="CVMV01000014">
    <property type="protein sequence ID" value="CRG93182.1"/>
    <property type="molecule type" value="Genomic_DNA"/>
</dbReference>
<name>A0A1J1GL98_PLAGA</name>
<dbReference type="RefSeq" id="XP_028526004.1">
    <property type="nucleotide sequence ID" value="XM_028671399.1"/>
</dbReference>
<keyword evidence="1" id="KW-0812">Transmembrane</keyword>
<reference evidence="2" key="1">
    <citation type="submission" date="2015-04" db="EMBL/GenBank/DDBJ databases">
        <authorList>
            <consortium name="Pathogen Informatics"/>
        </authorList>
    </citation>
    <scope>NUCLEOTIDE SEQUENCE [LARGE SCALE GENOMIC DNA]</scope>
    <source>
        <strain evidence="2">8A</strain>
    </source>
</reference>
<protein>
    <submittedName>
        <fullName evidence="2">Uncharacterized protein</fullName>
    </submittedName>
</protein>
<accession>A0A1J1GL98</accession>
<sequence length="1457" mass="173622">MNNIKETNTNLNDEKKKEYKNKITNFFKIKCEVKKKGSNNVSNFKINNCNTSSGSYLKNNGIDVKGTIIKKKLVEDNIFRNDKNVSKNIDFKYSKKSDKNYSETRMEKLTKNNNSILINSNNNKKNYENINFNYISKDTKNTSICETNLKKKEFNTDYIIKNIKRGRKRKKKNDEENNIIKIDEKKENKNKDNYDLFNLSNKSKINIVGVNNRQENITNNSELSENNIYIKKNTEIPVESKKIPKSRKISLVNFFGNDIEITVNVNDDINSENETSSENSFKFIKNNNKLKCNDTNIKSEKEKKNLESLYRRNSISDYENYKRTSYRNEINNTKNQINSNKINREKQIVLNDDLVSKENIHNSLAISKFTNENKRILKSDNELDSQNIKRKKNKRIRNSCIGIGIKKDNKYINNKDKRRSCVNIEFNDNIYKNEKNNSIENILPKIVNYKDKEDEKNVEKKREEIDRNNFNNNFYELQNMQKKLTSIKNNFRLNDNVSDILNEKKKIKILRILNKYYFDKEYNKYISLKNKKVKKKKKNTIELLRDGSNKPYTFFIAGKFIFFSNFVLTKKLKDIGYGITNNIRRCNSLVLGYDLSSELLRKISNFDGEIFNEKRIIEHLKMNMQKYLNIFTPINKNNGKKYKFYFNETNIKNSDIFLINNKLHYFCKCISNLLDIISINTIDNIILNDLKKKLNNFLLFLHISRNKFHSDINFILYYYKKNFTLINTLNEENMRSFILFFKKICNIFSKCYINNNLLTFESNIINEIDLKKEENSEEYDNTKNEENLKIRDKINEGINENNVINNKINITKKNEQLYFTENMESKNFVNIHNIYMKNITDNKIPKQQILNKEKYDKNDFLFDHMAIDDYFEDEESNEISSDEKESNDNLNLVENKILQNIKKSEKLKKIDNLWSIFFTPNSLYEIAGHKNEILRLYKILKKKFHDHIKSINYEKVDYIKKDEEKKKNTKKEIESDTNIIFLIYPPNSGVKRLVELICYACDLCPIYENKVQKYKNINYFFKYTHGLKAISIYNANRLDKNSINELSLRNDVCICLYEDKNYIINNFNNFNLPLLDNIKHFLIKFSYPSKKALFYRCFAVSSCVIKNLKKKTFKLLFEICKLKNCSYSIESVYSKLHLISIYINYIINNYSYKKELEDNNKMNTNNLKKSVICETNVSKKSSDLYNDHNNILINKLGGQKYLENKDDLFFPNNIIYEYITNHLLNRFLINNHEEIEYAILKQNDMNLLKTSNLKNLRKLNNDYYFYGGFDLEEINNIIYNCFDKLYIRHKNVILDFNINKNSSLEDNIDYLCMNDKSKQERENILIKVLELFLYSSILIKTNDINISLIAIDMVVYWSTFLYMNPSFARTKHKKQKRIYQNEEIINLNNNDYINQVKLKDHLKNKIDKCNKMYSEKIKKYKNLMLLFRFPFNFSSANIVYDILQSNKIVNFNLKKNK</sequence>
<keyword evidence="1" id="KW-0472">Membrane</keyword>
<proteinExistence type="predicted"/>
<dbReference type="OMA" id="IAGHKNE"/>
<keyword evidence="3" id="KW-1185">Reference proteome</keyword>
<dbReference type="VEuPathDB" id="PlasmoDB:PGAL8A_00088600"/>
<dbReference type="OrthoDB" id="386672at2759"/>
<dbReference type="Proteomes" id="UP000220797">
    <property type="component" value="Unassembled WGS sequence"/>
</dbReference>